<dbReference type="GO" id="GO:0005739">
    <property type="term" value="C:mitochondrion"/>
    <property type="evidence" value="ECO:0007669"/>
    <property type="project" value="TreeGrafter"/>
</dbReference>
<name>A0A4Z1IEK7_9HELO</name>
<keyword evidence="2" id="KW-1185">Reference proteome</keyword>
<evidence type="ECO:0000313" key="2">
    <source>
        <dbReference type="Proteomes" id="UP000297527"/>
    </source>
</evidence>
<dbReference type="PANTHER" id="PTHR36091">
    <property type="entry name" value="ALTERED INHERITANCE OF MITOCHONDRIA PROTEIN 9, MITOCHONDRIAL"/>
    <property type="match status" value="1"/>
</dbReference>
<dbReference type="InterPro" id="IPR051035">
    <property type="entry name" value="Mito_inheritance_9"/>
</dbReference>
<accession>A0A4Z1IEK7</accession>
<dbReference type="Proteomes" id="UP000297527">
    <property type="component" value="Unassembled WGS sequence"/>
</dbReference>
<dbReference type="PANTHER" id="PTHR36091:SF1">
    <property type="entry name" value="ALTERED INHERITANCE OF MITOCHONDRIA PROTEIN 9, MITOCHONDRIAL"/>
    <property type="match status" value="1"/>
</dbReference>
<dbReference type="AlphaFoldDB" id="A0A4Z1IEK7"/>
<dbReference type="OrthoDB" id="2831558at2759"/>
<evidence type="ECO:0000313" key="1">
    <source>
        <dbReference type="EMBL" id="TGO55213.1"/>
    </source>
</evidence>
<proteinExistence type="predicted"/>
<organism evidence="1 2">
    <name type="scientific">Botryotinia convoluta</name>
    <dbReference type="NCBI Taxonomy" id="54673"/>
    <lineage>
        <taxon>Eukaryota</taxon>
        <taxon>Fungi</taxon>
        <taxon>Dikarya</taxon>
        <taxon>Ascomycota</taxon>
        <taxon>Pezizomycotina</taxon>
        <taxon>Leotiomycetes</taxon>
        <taxon>Helotiales</taxon>
        <taxon>Sclerotiniaceae</taxon>
        <taxon>Botryotinia</taxon>
    </lineage>
</organism>
<protein>
    <submittedName>
        <fullName evidence="1">Uncharacterized protein</fullName>
    </submittedName>
</protein>
<reference evidence="1 2" key="1">
    <citation type="submission" date="2017-12" db="EMBL/GenBank/DDBJ databases">
        <title>Comparative genomics of Botrytis spp.</title>
        <authorList>
            <person name="Valero-Jimenez C.A."/>
            <person name="Tapia P."/>
            <person name="Veloso J."/>
            <person name="Silva-Moreno E."/>
            <person name="Staats M."/>
            <person name="Valdes J.H."/>
            <person name="Van Kan J.A.L."/>
        </authorList>
    </citation>
    <scope>NUCLEOTIDE SEQUENCE [LARGE SCALE GENOMIC DNA]</scope>
    <source>
        <strain evidence="1 2">MUCL11595</strain>
    </source>
</reference>
<sequence>MVPATASNQPPLSAQDIKMQKVASYCNQAYEICMKAFIPKMRVARSVHQLLVRPFQYSNTSWRDSATAVRHEFLDLAENWNELGLAGECPYSPTPEELAKHQEEHQAFQHVQELKLMLVKLLRTDSDGWVPIERWEEVRRAHKEVFDLALATAREGEDDSMTEKDVRELWPFDDCKS</sequence>
<dbReference type="EMBL" id="PQXN01000095">
    <property type="protein sequence ID" value="TGO55213.1"/>
    <property type="molecule type" value="Genomic_DNA"/>
</dbReference>
<comment type="caution">
    <text evidence="1">The sequence shown here is derived from an EMBL/GenBank/DDBJ whole genome shotgun (WGS) entry which is preliminary data.</text>
</comment>
<gene>
    <name evidence="1" type="ORF">BCON_0095g00270</name>
</gene>